<protein>
    <recommendedName>
        <fullName evidence="4">Cyclopropane-fatty-acyl-phospholipid synthase</fullName>
    </recommendedName>
</protein>
<evidence type="ECO:0000313" key="3">
    <source>
        <dbReference type="Proteomes" id="UP001516023"/>
    </source>
</evidence>
<evidence type="ECO:0000256" key="1">
    <source>
        <dbReference type="SAM" id="MobiDB-lite"/>
    </source>
</evidence>
<dbReference type="CDD" id="cd02440">
    <property type="entry name" value="AdoMet_MTases"/>
    <property type="match status" value="1"/>
</dbReference>
<dbReference type="InterPro" id="IPR050723">
    <property type="entry name" value="CFA/CMAS"/>
</dbReference>
<evidence type="ECO:0008006" key="4">
    <source>
        <dbReference type="Google" id="ProtNLM"/>
    </source>
</evidence>
<dbReference type="Pfam" id="PF02353">
    <property type="entry name" value="CMAS"/>
    <property type="match status" value="1"/>
</dbReference>
<dbReference type="EMBL" id="JABMIG020000134">
    <property type="protein sequence ID" value="KAL3790020.1"/>
    <property type="molecule type" value="Genomic_DNA"/>
</dbReference>
<feature type="compositionally biased region" description="Basic and acidic residues" evidence="1">
    <location>
        <begin position="52"/>
        <end position="62"/>
    </location>
</feature>
<evidence type="ECO:0000313" key="2">
    <source>
        <dbReference type="EMBL" id="KAL3790020.1"/>
    </source>
</evidence>
<organism evidence="2 3">
    <name type="scientific">Cyclotella cryptica</name>
    <dbReference type="NCBI Taxonomy" id="29204"/>
    <lineage>
        <taxon>Eukaryota</taxon>
        <taxon>Sar</taxon>
        <taxon>Stramenopiles</taxon>
        <taxon>Ochrophyta</taxon>
        <taxon>Bacillariophyta</taxon>
        <taxon>Coscinodiscophyceae</taxon>
        <taxon>Thalassiosirophycidae</taxon>
        <taxon>Stephanodiscales</taxon>
        <taxon>Stephanodiscaceae</taxon>
        <taxon>Cyclotella</taxon>
    </lineage>
</organism>
<sequence>MNRRQTEAAAVANSGDDSPEDEGYLEFLHFLQSPTLGIDDNKKCHLDLERELRDTSDNKSKPDPTPTLSLNLRTPRKKDPNDEKKVAHRSRGSYETLEVRDESKATFEGKDRFPFSSADVEQEFHEDEPCQEFDAATAINGGSMLMEEEHTTEKDMVSVDSARFKFGANNSLAQRLKRLLTYRIPVVICRAFVARFLKRAITKGELQLKLNDGTLLSFGDKTPCEGDVHPVTARVFDDWFFVMVATEHDLGLARSYLAGHFLVEPLASKEDYPLRLRSHAASTKDETKGVIGDPVGLIRLFLLFFGNINNGTIGFRCHEHGRHISALQHASGLVVSNIGLYINFLRSKLFMINSEKSLKNIHSHYDISNDFFRMFLDKDTLVDTSAISNATTSNALEIGRPSSLVFKGILEDAHRKKLGMLCDRAQLKQGQTVLDIGFGWAGLSVHAAKNYGCHVTCITLSADKKALAEERVKNEGVDHLISFEVIDYHTFARRLCNRGRFDRVICGKTEAVSQERLGEFLWAVEQLMRCDGLLVMEAITSSELSYENYLPSTDIISTVVSPPRITPSIHSLMDELYRRSSLNLEHIDNIGLYHAETLAEWRYRFNANEKSIRKMGYDDVFMRLWNYYMTYYESGFRSQTEYCLILVLSCPDDSALAPWRGNKSVTQLKSLTTTEVDAWLD</sequence>
<keyword evidence="3" id="KW-1185">Reference proteome</keyword>
<accession>A0ABD3PUX2</accession>
<dbReference type="AlphaFoldDB" id="A0ABD3PUX2"/>
<dbReference type="PANTHER" id="PTHR43667">
    <property type="entry name" value="CYCLOPROPANE-FATTY-ACYL-PHOSPHOLIPID SYNTHASE"/>
    <property type="match status" value="1"/>
</dbReference>
<name>A0ABD3PUX2_9STRA</name>
<dbReference type="Gene3D" id="3.40.50.150">
    <property type="entry name" value="Vaccinia Virus protein VP39"/>
    <property type="match status" value="1"/>
</dbReference>
<feature type="region of interest" description="Disordered" evidence="1">
    <location>
        <begin position="1"/>
        <end position="22"/>
    </location>
</feature>
<dbReference type="InterPro" id="IPR029063">
    <property type="entry name" value="SAM-dependent_MTases_sf"/>
</dbReference>
<feature type="region of interest" description="Disordered" evidence="1">
    <location>
        <begin position="52"/>
        <end position="102"/>
    </location>
</feature>
<dbReference type="SUPFAM" id="SSF53335">
    <property type="entry name" value="S-adenosyl-L-methionine-dependent methyltransferases"/>
    <property type="match status" value="1"/>
</dbReference>
<dbReference type="Proteomes" id="UP001516023">
    <property type="component" value="Unassembled WGS sequence"/>
</dbReference>
<dbReference type="PANTHER" id="PTHR43667:SF2">
    <property type="entry name" value="FATTY ACID C-METHYL TRANSFERASE"/>
    <property type="match status" value="1"/>
</dbReference>
<proteinExistence type="predicted"/>
<comment type="caution">
    <text evidence="2">The sequence shown here is derived from an EMBL/GenBank/DDBJ whole genome shotgun (WGS) entry which is preliminary data.</text>
</comment>
<gene>
    <name evidence="2" type="ORF">HJC23_011376</name>
</gene>
<reference evidence="2 3" key="1">
    <citation type="journal article" date="2020" name="G3 (Bethesda)">
        <title>Improved Reference Genome for Cyclotella cryptica CCMP332, a Model for Cell Wall Morphogenesis, Salinity Adaptation, and Lipid Production in Diatoms (Bacillariophyta).</title>
        <authorList>
            <person name="Roberts W.R."/>
            <person name="Downey K.M."/>
            <person name="Ruck E.C."/>
            <person name="Traller J.C."/>
            <person name="Alverson A.J."/>
        </authorList>
    </citation>
    <scope>NUCLEOTIDE SEQUENCE [LARGE SCALE GENOMIC DNA]</scope>
    <source>
        <strain evidence="2 3">CCMP332</strain>
    </source>
</reference>